<name>A0ABW2N6S6_9ACTN</name>
<dbReference type="InterPro" id="IPR006015">
    <property type="entry name" value="Universal_stress_UspA"/>
</dbReference>
<protein>
    <submittedName>
        <fullName evidence="3">Universal stress protein</fullName>
    </submittedName>
</protein>
<reference evidence="4" key="1">
    <citation type="journal article" date="2019" name="Int. J. Syst. Evol. Microbiol.">
        <title>The Global Catalogue of Microorganisms (GCM) 10K type strain sequencing project: providing services to taxonomists for standard genome sequencing and annotation.</title>
        <authorList>
            <consortium name="The Broad Institute Genomics Platform"/>
            <consortium name="The Broad Institute Genome Sequencing Center for Infectious Disease"/>
            <person name="Wu L."/>
            <person name="Ma J."/>
        </authorList>
    </citation>
    <scope>NUCLEOTIDE SEQUENCE [LARGE SCALE GENOMIC DNA]</scope>
    <source>
        <strain evidence="4">FCH27</strain>
    </source>
</reference>
<dbReference type="RefSeq" id="WP_255892575.1">
    <property type="nucleotide sequence ID" value="NZ_JAFMZM010000006.1"/>
</dbReference>
<dbReference type="PANTHER" id="PTHR46268:SF6">
    <property type="entry name" value="UNIVERSAL STRESS PROTEIN UP12"/>
    <property type="match status" value="1"/>
</dbReference>
<gene>
    <name evidence="3" type="ORF">ACFQO6_17830</name>
</gene>
<proteinExistence type="inferred from homology"/>
<dbReference type="EMBL" id="JBHTCH010000020">
    <property type="protein sequence ID" value="MFC7362139.1"/>
    <property type="molecule type" value="Genomic_DNA"/>
</dbReference>
<feature type="domain" description="UspA" evidence="2">
    <location>
        <begin position="5"/>
        <end position="127"/>
    </location>
</feature>
<evidence type="ECO:0000256" key="1">
    <source>
        <dbReference type="ARBA" id="ARBA00008791"/>
    </source>
</evidence>
<accession>A0ABW2N6S6</accession>
<evidence type="ECO:0000313" key="3">
    <source>
        <dbReference type="EMBL" id="MFC7362139.1"/>
    </source>
</evidence>
<dbReference type="Pfam" id="PF00582">
    <property type="entry name" value="Usp"/>
    <property type="match status" value="1"/>
</dbReference>
<dbReference type="PRINTS" id="PR01438">
    <property type="entry name" value="UNVRSLSTRESS"/>
</dbReference>
<comment type="similarity">
    <text evidence="1">Belongs to the universal stress protein A family.</text>
</comment>
<keyword evidence="4" id="KW-1185">Reference proteome</keyword>
<dbReference type="SUPFAM" id="SSF52402">
    <property type="entry name" value="Adenine nucleotide alpha hydrolases-like"/>
    <property type="match status" value="1"/>
</dbReference>
<dbReference type="CDD" id="cd00293">
    <property type="entry name" value="USP-like"/>
    <property type="match status" value="1"/>
</dbReference>
<dbReference type="PANTHER" id="PTHR46268">
    <property type="entry name" value="STRESS RESPONSE PROTEIN NHAX"/>
    <property type="match status" value="1"/>
</dbReference>
<dbReference type="Gene3D" id="3.40.50.620">
    <property type="entry name" value="HUPs"/>
    <property type="match status" value="1"/>
</dbReference>
<dbReference type="InterPro" id="IPR006016">
    <property type="entry name" value="UspA"/>
</dbReference>
<organism evidence="3 4">
    <name type="scientific">Nocardioides astragali</name>
    <dbReference type="NCBI Taxonomy" id="1776736"/>
    <lineage>
        <taxon>Bacteria</taxon>
        <taxon>Bacillati</taxon>
        <taxon>Actinomycetota</taxon>
        <taxon>Actinomycetes</taxon>
        <taxon>Propionibacteriales</taxon>
        <taxon>Nocardioidaceae</taxon>
        <taxon>Nocardioides</taxon>
    </lineage>
</organism>
<dbReference type="Proteomes" id="UP001596524">
    <property type="component" value="Unassembled WGS sequence"/>
</dbReference>
<evidence type="ECO:0000259" key="2">
    <source>
        <dbReference type="Pfam" id="PF00582"/>
    </source>
</evidence>
<dbReference type="InterPro" id="IPR014729">
    <property type="entry name" value="Rossmann-like_a/b/a_fold"/>
</dbReference>
<sequence>MAIVIGFIPDKYGEAALAHGLEEAARRQTGVVVVNTTKGDALVDNRYLGAEGKVTLEQRLADSGVEHEIRQTMGGDVADEILAIAKDVAADAIVIGIRHRSPVGKLIMGSVAQRVIIDATCPVIAVKPA</sequence>
<evidence type="ECO:0000313" key="4">
    <source>
        <dbReference type="Proteomes" id="UP001596524"/>
    </source>
</evidence>
<comment type="caution">
    <text evidence="3">The sequence shown here is derived from an EMBL/GenBank/DDBJ whole genome shotgun (WGS) entry which is preliminary data.</text>
</comment>